<organism evidence="1 2">
    <name type="scientific">Patella caerulea</name>
    <name type="common">Rayed Mediterranean limpet</name>
    <dbReference type="NCBI Taxonomy" id="87958"/>
    <lineage>
        <taxon>Eukaryota</taxon>
        <taxon>Metazoa</taxon>
        <taxon>Spiralia</taxon>
        <taxon>Lophotrochozoa</taxon>
        <taxon>Mollusca</taxon>
        <taxon>Gastropoda</taxon>
        <taxon>Patellogastropoda</taxon>
        <taxon>Patelloidea</taxon>
        <taxon>Patellidae</taxon>
        <taxon>Patella</taxon>
    </lineage>
</organism>
<dbReference type="Proteomes" id="UP001347796">
    <property type="component" value="Unassembled WGS sequence"/>
</dbReference>
<reference evidence="1 2" key="1">
    <citation type="submission" date="2024-01" db="EMBL/GenBank/DDBJ databases">
        <title>The genome of the rayed Mediterranean limpet Patella caerulea (Linnaeus, 1758).</title>
        <authorList>
            <person name="Anh-Thu Weber A."/>
            <person name="Halstead-Nussloch G."/>
        </authorList>
    </citation>
    <scope>NUCLEOTIDE SEQUENCE [LARGE SCALE GENOMIC DNA]</scope>
    <source>
        <strain evidence="1">AATW-2023a</strain>
        <tissue evidence="1">Whole specimen</tissue>
    </source>
</reference>
<keyword evidence="2" id="KW-1185">Reference proteome</keyword>
<dbReference type="AlphaFoldDB" id="A0AAN8J8K7"/>
<name>A0AAN8J8K7_PATCE</name>
<gene>
    <name evidence="1" type="ORF">SNE40_016030</name>
</gene>
<evidence type="ECO:0000313" key="1">
    <source>
        <dbReference type="EMBL" id="KAK6172357.1"/>
    </source>
</evidence>
<dbReference type="EMBL" id="JAZGQO010000011">
    <property type="protein sequence ID" value="KAK6172357.1"/>
    <property type="molecule type" value="Genomic_DNA"/>
</dbReference>
<sequence length="70" mass="8322">MIRSVGNEKKYSVEYDVICTVIHHDDQCFAVLNLSGIVTNWPLVCYIWMRRRSLGFVWRSSYDFKCTTRL</sequence>
<proteinExistence type="predicted"/>
<accession>A0AAN8J8K7</accession>
<protein>
    <submittedName>
        <fullName evidence="1">Uncharacterized protein</fullName>
    </submittedName>
</protein>
<comment type="caution">
    <text evidence="1">The sequence shown here is derived from an EMBL/GenBank/DDBJ whole genome shotgun (WGS) entry which is preliminary data.</text>
</comment>
<evidence type="ECO:0000313" key="2">
    <source>
        <dbReference type="Proteomes" id="UP001347796"/>
    </source>
</evidence>